<dbReference type="AlphaFoldDB" id="A0A7I8D2I6"/>
<reference evidence="3" key="1">
    <citation type="submission" date="2020-07" db="EMBL/GenBank/DDBJ databases">
        <title>Complete genome sequencing of Clostridia bacterium strain 12CBH8.</title>
        <authorList>
            <person name="Sakamoto M."/>
            <person name="Murakami T."/>
            <person name="Mori H."/>
        </authorList>
    </citation>
    <scope>NUCLEOTIDE SEQUENCE [LARGE SCALE GENOMIC DNA]</scope>
    <source>
        <strain evidence="3">12CBH8</strain>
    </source>
</reference>
<protein>
    <submittedName>
        <fullName evidence="2">Uncharacterized protein</fullName>
    </submittedName>
</protein>
<feature type="region of interest" description="Disordered" evidence="1">
    <location>
        <begin position="1"/>
        <end position="20"/>
    </location>
</feature>
<evidence type="ECO:0000313" key="3">
    <source>
        <dbReference type="Proteomes" id="UP000593890"/>
    </source>
</evidence>
<organism evidence="2 3">
    <name type="scientific">Solibaculum mannosilyticum</name>
    <dbReference type="NCBI Taxonomy" id="2780922"/>
    <lineage>
        <taxon>Bacteria</taxon>
        <taxon>Bacillati</taxon>
        <taxon>Bacillota</taxon>
        <taxon>Clostridia</taxon>
        <taxon>Eubacteriales</taxon>
        <taxon>Oscillospiraceae</taxon>
        <taxon>Solibaculum</taxon>
    </lineage>
</organism>
<name>A0A7I8D2I6_9FIRM</name>
<sequence length="215" mass="23779">MGSSYCSNDPVDGYDPSGMSEFQDNYMRWAAERREYRKRFGSGKQEEYALWKKQQDEKNNPQQSLVDKAQKKNGVSKSFNTSGTIINWVKTGGGAFCDIVSFGASGQLATNATVAKVSYAVSTPLFIAAHWANEDLLFDQKMVMTSYEILSAAGGVALAYGISNIWNPTGWVGVLGSVAITLTYTYLTSQGSNWLVEYYTKENQKDLADEIYGLQ</sequence>
<gene>
    <name evidence="2" type="ORF">C12CBH8_16350</name>
</gene>
<dbReference type="KEGG" id="sman:C12CBH8_16350"/>
<keyword evidence="3" id="KW-1185">Reference proteome</keyword>
<accession>A0A7I8D2I6</accession>
<proteinExistence type="predicted"/>
<dbReference type="Proteomes" id="UP000593890">
    <property type="component" value="Chromosome"/>
</dbReference>
<dbReference type="EMBL" id="AP023321">
    <property type="protein sequence ID" value="BCI60996.1"/>
    <property type="molecule type" value="Genomic_DNA"/>
</dbReference>
<evidence type="ECO:0000313" key="2">
    <source>
        <dbReference type="EMBL" id="BCI60996.1"/>
    </source>
</evidence>
<evidence type="ECO:0000256" key="1">
    <source>
        <dbReference type="SAM" id="MobiDB-lite"/>
    </source>
</evidence>